<protein>
    <recommendedName>
        <fullName evidence="3">Probable chemoreceptor glutamine deamidase CheD</fullName>
        <ecNumber evidence="3">3.5.1.44</ecNumber>
    </recommendedName>
</protein>
<dbReference type="EC" id="3.5.1.44" evidence="3"/>
<dbReference type="CDD" id="cd16352">
    <property type="entry name" value="CheD"/>
    <property type="match status" value="1"/>
</dbReference>
<dbReference type="SUPFAM" id="SSF64438">
    <property type="entry name" value="CNF1/YfiH-like putative cysteine hydrolases"/>
    <property type="match status" value="1"/>
</dbReference>
<dbReference type="InterPro" id="IPR038592">
    <property type="entry name" value="CheD-like_sf"/>
</dbReference>
<dbReference type="Pfam" id="PF03975">
    <property type="entry name" value="CheD"/>
    <property type="match status" value="1"/>
</dbReference>
<evidence type="ECO:0000313" key="4">
    <source>
        <dbReference type="EMBL" id="KIE46956.1"/>
    </source>
</evidence>
<keyword evidence="1 3" id="KW-0145">Chemotaxis</keyword>
<proteinExistence type="inferred from homology"/>
<dbReference type="OrthoDB" id="9807202at2"/>
<dbReference type="InterPro" id="IPR011324">
    <property type="entry name" value="Cytotoxic_necrot_fac-like_cat"/>
</dbReference>
<reference evidence="4 5" key="1">
    <citation type="journal article" date="2015" name="Infect. Genet. Evol.">
        <title>Genomic sequences of six botulinum neurotoxin-producing strains representing three clostridial species illustrate the mobility and diversity of botulinum neurotoxin genes.</title>
        <authorList>
            <person name="Smith T.J."/>
            <person name="Hill K.K."/>
            <person name="Xie G."/>
            <person name="Foley B.T."/>
            <person name="Williamson C.H."/>
            <person name="Foster J.T."/>
            <person name="Johnson S.L."/>
            <person name="Chertkov O."/>
            <person name="Teshima H."/>
            <person name="Gibbons H.S."/>
            <person name="Johnsky L.A."/>
            <person name="Karavis M.A."/>
            <person name="Smith L.A."/>
        </authorList>
    </citation>
    <scope>NUCLEOTIDE SEQUENCE [LARGE SCALE GENOMIC DNA]</scope>
    <source>
        <strain evidence="4 5">CDC 2741</strain>
    </source>
</reference>
<accession>A0A0C1R901</accession>
<dbReference type="NCBIfam" id="NF010015">
    <property type="entry name" value="PRK13490.1"/>
    <property type="match status" value="1"/>
</dbReference>
<dbReference type="Gene3D" id="3.30.1330.200">
    <property type="match status" value="1"/>
</dbReference>
<comment type="caution">
    <text evidence="4">The sequence shown here is derived from an EMBL/GenBank/DDBJ whole genome shotgun (WGS) entry which is preliminary data.</text>
</comment>
<evidence type="ECO:0000313" key="5">
    <source>
        <dbReference type="Proteomes" id="UP000031366"/>
    </source>
</evidence>
<keyword evidence="2 3" id="KW-0378">Hydrolase</keyword>
<dbReference type="PANTHER" id="PTHR35147">
    <property type="entry name" value="CHEMORECEPTOR GLUTAMINE DEAMIDASE CHED-RELATED"/>
    <property type="match status" value="1"/>
</dbReference>
<comment type="function">
    <text evidence="3">Probably deamidates glutamine residues to glutamate on methyl-accepting chemotaxis receptors (MCPs), playing an important role in chemotaxis.</text>
</comment>
<dbReference type="AlphaFoldDB" id="A0A0C1R901"/>
<organism evidence="4 5">
    <name type="scientific">Clostridium argentinense CDC 2741</name>
    <dbReference type="NCBI Taxonomy" id="1418104"/>
    <lineage>
        <taxon>Bacteria</taxon>
        <taxon>Bacillati</taxon>
        <taxon>Bacillota</taxon>
        <taxon>Clostridia</taxon>
        <taxon>Eubacteriales</taxon>
        <taxon>Clostridiaceae</taxon>
        <taxon>Clostridium</taxon>
    </lineage>
</organism>
<evidence type="ECO:0000256" key="3">
    <source>
        <dbReference type="HAMAP-Rule" id="MF_01440"/>
    </source>
</evidence>
<comment type="catalytic activity">
    <reaction evidence="3">
        <text>L-glutaminyl-[protein] + H2O = L-glutamyl-[protein] + NH4(+)</text>
        <dbReference type="Rhea" id="RHEA:16441"/>
        <dbReference type="Rhea" id="RHEA-COMP:10207"/>
        <dbReference type="Rhea" id="RHEA-COMP:10208"/>
        <dbReference type="ChEBI" id="CHEBI:15377"/>
        <dbReference type="ChEBI" id="CHEBI:28938"/>
        <dbReference type="ChEBI" id="CHEBI:29973"/>
        <dbReference type="ChEBI" id="CHEBI:30011"/>
        <dbReference type="EC" id="3.5.1.44"/>
    </reaction>
</comment>
<name>A0A0C1R901_9CLOT</name>
<dbReference type="STRING" id="29341.RSJ17_12980"/>
<dbReference type="RefSeq" id="WP_039632450.1">
    <property type="nucleotide sequence ID" value="NZ_AYSO01000015.1"/>
</dbReference>
<dbReference type="EMBL" id="AYSO01000015">
    <property type="protein sequence ID" value="KIE46956.1"/>
    <property type="molecule type" value="Genomic_DNA"/>
</dbReference>
<comment type="similarity">
    <text evidence="3">Belongs to the CheD family.</text>
</comment>
<evidence type="ECO:0000256" key="2">
    <source>
        <dbReference type="ARBA" id="ARBA00022801"/>
    </source>
</evidence>
<gene>
    <name evidence="3" type="primary">cheD</name>
    <name evidence="4" type="ORF">U732_1449</name>
</gene>
<keyword evidence="5" id="KW-1185">Reference proteome</keyword>
<dbReference type="Proteomes" id="UP000031366">
    <property type="component" value="Unassembled WGS sequence"/>
</dbReference>
<dbReference type="InterPro" id="IPR005659">
    <property type="entry name" value="Chemorcpt_Glu_NH3ase_CheD"/>
</dbReference>
<dbReference type="PANTHER" id="PTHR35147:SF1">
    <property type="entry name" value="CHEMORECEPTOR GLUTAMINE DEAMIDASE CHED-RELATED"/>
    <property type="match status" value="1"/>
</dbReference>
<sequence length="162" mass="17447">MEYKEIKIGIGDCNIAKPPDRLITIGLGSCIGIALFDKHSKVGGLAHIMLPDSSKFSKITNELKFADLAIPTLVSQMKNAGAKEKFLRAKIAGGASMFTFSDKSMNMDIGDRNAKAVKEILQKLSIPIDSEDTGGNKGRTVIFDTVTGILYVKTIGEGIKEI</sequence>
<dbReference type="HAMAP" id="MF_01440">
    <property type="entry name" value="CheD"/>
    <property type="match status" value="1"/>
</dbReference>
<evidence type="ECO:0000256" key="1">
    <source>
        <dbReference type="ARBA" id="ARBA00022500"/>
    </source>
</evidence>
<dbReference type="GO" id="GO:0006935">
    <property type="term" value="P:chemotaxis"/>
    <property type="evidence" value="ECO:0007669"/>
    <property type="project" value="UniProtKB-UniRule"/>
</dbReference>
<dbReference type="GO" id="GO:0050568">
    <property type="term" value="F:protein-glutamine glutaminase activity"/>
    <property type="evidence" value="ECO:0007669"/>
    <property type="project" value="UniProtKB-UniRule"/>
</dbReference>